<protein>
    <submittedName>
        <fullName evidence="2">Uncharacterized protein</fullName>
    </submittedName>
</protein>
<reference evidence="2 3" key="1">
    <citation type="journal article" date="2020" name="Nature">
        <title>Six reference-quality genomes reveal evolution of bat adaptations.</title>
        <authorList>
            <person name="Jebb D."/>
            <person name="Huang Z."/>
            <person name="Pippel M."/>
            <person name="Hughes G.M."/>
            <person name="Lavrichenko K."/>
            <person name="Devanna P."/>
            <person name="Winkler S."/>
            <person name="Jermiin L.S."/>
            <person name="Skirmuntt E.C."/>
            <person name="Katzourakis A."/>
            <person name="Burkitt-Gray L."/>
            <person name="Ray D.A."/>
            <person name="Sullivan K.A.M."/>
            <person name="Roscito J.G."/>
            <person name="Kirilenko B.M."/>
            <person name="Davalos L.M."/>
            <person name="Corthals A.P."/>
            <person name="Power M.L."/>
            <person name="Jones G."/>
            <person name="Ransome R.D."/>
            <person name="Dechmann D.K.N."/>
            <person name="Locatelli A.G."/>
            <person name="Puechmaille S.J."/>
            <person name="Fedrigo O."/>
            <person name="Jarvis E.D."/>
            <person name="Hiller M."/>
            <person name="Vernes S.C."/>
            <person name="Myers E.W."/>
            <person name="Teeling E.C."/>
        </authorList>
    </citation>
    <scope>NUCLEOTIDE SEQUENCE [LARGE SCALE GENOMIC DNA]</scope>
    <source>
        <strain evidence="2">MRhiFer1</strain>
        <tissue evidence="2">Lung</tissue>
    </source>
</reference>
<dbReference type="AlphaFoldDB" id="A0A7J7UJR7"/>
<dbReference type="EMBL" id="JACAGC010000016">
    <property type="protein sequence ID" value="KAF6313054.1"/>
    <property type="molecule type" value="Genomic_DNA"/>
</dbReference>
<comment type="caution">
    <text evidence="2">The sequence shown here is derived from an EMBL/GenBank/DDBJ whole genome shotgun (WGS) entry which is preliminary data.</text>
</comment>
<gene>
    <name evidence="2" type="ORF">mRhiFer1_008579</name>
</gene>
<feature type="compositionally biased region" description="Basic and acidic residues" evidence="1">
    <location>
        <begin position="132"/>
        <end position="145"/>
    </location>
</feature>
<accession>A0A7J7UJR7</accession>
<name>A0A7J7UJR7_RHIFE</name>
<feature type="region of interest" description="Disordered" evidence="1">
    <location>
        <begin position="127"/>
        <end position="161"/>
    </location>
</feature>
<evidence type="ECO:0000313" key="3">
    <source>
        <dbReference type="Proteomes" id="UP000585614"/>
    </source>
</evidence>
<proteinExistence type="predicted"/>
<organism evidence="2 3">
    <name type="scientific">Rhinolophus ferrumequinum</name>
    <name type="common">Greater horseshoe bat</name>
    <dbReference type="NCBI Taxonomy" id="59479"/>
    <lineage>
        <taxon>Eukaryota</taxon>
        <taxon>Metazoa</taxon>
        <taxon>Chordata</taxon>
        <taxon>Craniata</taxon>
        <taxon>Vertebrata</taxon>
        <taxon>Euteleostomi</taxon>
        <taxon>Mammalia</taxon>
        <taxon>Eutheria</taxon>
        <taxon>Laurasiatheria</taxon>
        <taxon>Chiroptera</taxon>
        <taxon>Yinpterochiroptera</taxon>
        <taxon>Rhinolophoidea</taxon>
        <taxon>Rhinolophidae</taxon>
        <taxon>Rhinolophinae</taxon>
        <taxon>Rhinolophus</taxon>
    </lineage>
</organism>
<evidence type="ECO:0000313" key="2">
    <source>
        <dbReference type="EMBL" id="KAF6313054.1"/>
    </source>
</evidence>
<sequence length="189" mass="20952">MSPQVVTICRSREPSPSLSYRLHSLCGEGRRGRRRHLPLGSFKVLCLCLWVTDVHVWCTSTPGVRSPCILADAEHPPPPPPAPLPGRQGVSDVWDSERVMLIVTGQFQGVEIRPKLFGGQEVRLYTQGRSPRKQEKRDGGDSELRGKRRGPRGVTATRTPLSQEARTGLCLEGCVPYPSVSELWVHLVV</sequence>
<evidence type="ECO:0000256" key="1">
    <source>
        <dbReference type="SAM" id="MobiDB-lite"/>
    </source>
</evidence>
<dbReference type="Proteomes" id="UP000585614">
    <property type="component" value="Unassembled WGS sequence"/>
</dbReference>